<dbReference type="PROSITE" id="PS50158">
    <property type="entry name" value="ZF_CCHC"/>
    <property type="match status" value="1"/>
</dbReference>
<reference evidence="4" key="1">
    <citation type="journal article" date="2002" name="Nature">
        <title>Sequence and analysis of rice chromosome 4.</title>
        <authorList>
            <person name="Feng Q."/>
            <person name="Zhang Y."/>
            <person name="Hao P."/>
            <person name="Wang S."/>
            <person name="Fu G."/>
            <person name="Huang Y."/>
            <person name="Li Y."/>
            <person name="Zhu J."/>
            <person name="Liu Y."/>
            <person name="Hu X."/>
            <person name="Jia P."/>
            <person name="Zhang Y."/>
            <person name="Zhao Q."/>
            <person name="Ying K."/>
            <person name="Yu S."/>
            <person name="Tang Y."/>
            <person name="Weng Q."/>
            <person name="Zhang L."/>
            <person name="Lu Y."/>
            <person name="Mu J."/>
            <person name="Lu Y."/>
            <person name="Zhang L.S."/>
            <person name="Yu Z."/>
            <person name="Fan D."/>
            <person name="Liu X."/>
            <person name="Lu T."/>
            <person name="Li C."/>
            <person name="Wu Y."/>
            <person name="Sun T."/>
            <person name="Lei H."/>
            <person name="Li T."/>
            <person name="Hu H."/>
            <person name="Guan J."/>
            <person name="Wu M."/>
            <person name="Zhang R."/>
            <person name="Zhou B."/>
            <person name="Chen Z."/>
            <person name="Chen L."/>
            <person name="Jin Z."/>
            <person name="Wang R."/>
            <person name="Yin H."/>
            <person name="Cai Z."/>
            <person name="Ren S."/>
            <person name="Lv G."/>
            <person name="Gu W."/>
            <person name="Zhu G."/>
            <person name="Tu Y."/>
            <person name="Jia J."/>
            <person name="Zhang Y."/>
            <person name="Chen J."/>
            <person name="Kang H."/>
            <person name="Chen X."/>
            <person name="Shao C."/>
            <person name="Sun Y."/>
            <person name="Hu Q."/>
            <person name="Zhang X."/>
            <person name="Zhang W."/>
            <person name="Wang L."/>
            <person name="Ding C."/>
            <person name="Sheng H."/>
            <person name="Gu J."/>
            <person name="Chen S."/>
            <person name="Ni L."/>
            <person name="Zhu F."/>
            <person name="Chen W."/>
            <person name="Lan L."/>
            <person name="Lai Y."/>
            <person name="Cheng Z."/>
            <person name="Gu M."/>
            <person name="Jiang J."/>
            <person name="Li J."/>
            <person name="Hong G."/>
            <person name="Xue Y."/>
            <person name="Han B."/>
        </authorList>
    </citation>
    <scope>NUCLEOTIDE SEQUENCE</scope>
</reference>
<gene>
    <name evidence="4" type="ORF">OSJNBa0042I15.19</name>
</gene>
<dbReference type="AlphaFoldDB" id="Q7XLX2"/>
<dbReference type="InterPro" id="IPR036875">
    <property type="entry name" value="Znf_CCHC_sf"/>
</dbReference>
<dbReference type="Pfam" id="PF00098">
    <property type="entry name" value="zf-CCHC"/>
    <property type="match status" value="1"/>
</dbReference>
<dbReference type="PANTHER" id="PTHR47592">
    <property type="entry name" value="PBF68 PROTEIN"/>
    <property type="match status" value="1"/>
</dbReference>
<dbReference type="GO" id="GO:0008270">
    <property type="term" value="F:zinc ion binding"/>
    <property type="evidence" value="ECO:0007669"/>
    <property type="project" value="UniProtKB-KW"/>
</dbReference>
<sequence length="478" mass="53128">MTMRSWTVNTRVATAVRTVYGQRVWRRRKLHEFLGRRRTGAGGPSQADTIGSQDEIVKTNTDGTEKGEYSGGDRPVRSRVGKLAPTCMKFDLVKFDGFGNFGLWQTRVKDLLAQQEVSKALKGVKPAKMEDDDCEEMQLQAAATIRRCLSDQIMYHVMEETSPKIIWEKLEAQFMSKTLTNKRYLKQKLYGLKMQEGADLTAHVNVFNQLVTDLVKMDVEVDDEDKAIVLLCSLPESYEHVMRKNKEGETSQAEGLLVKEDHAGHKVKKNKKKKMVKCFRCDEWGHIRRECPTLKGKAKANVATSSNDSDSDGCDLLTMSSAQSKDAEAWILDSASSFHVTPRKEWFSSYKSGEFGFVYLGDDTSYPAVGVGEVKIKLEDGGEHVLQGVRHVPGLKRNLISLGTLHEEGLIFRGNRNRKTIEIMKGKMTMMTGEKVESHLYKLRGCTVAGVVQEEAVAGIAIAFGGGGSGADSSGGLR</sequence>
<dbReference type="Gene3D" id="4.10.60.10">
    <property type="entry name" value="Zinc finger, CCHC-type"/>
    <property type="match status" value="1"/>
</dbReference>
<dbReference type="GO" id="GO:0003676">
    <property type="term" value="F:nucleic acid binding"/>
    <property type="evidence" value="ECO:0007669"/>
    <property type="project" value="InterPro"/>
</dbReference>
<evidence type="ECO:0000256" key="2">
    <source>
        <dbReference type="SAM" id="MobiDB-lite"/>
    </source>
</evidence>
<dbReference type="InterPro" id="IPR001878">
    <property type="entry name" value="Znf_CCHC"/>
</dbReference>
<protein>
    <submittedName>
        <fullName evidence="4">OSJNBa0042I15.19 protein</fullName>
    </submittedName>
</protein>
<dbReference type="Pfam" id="PF14223">
    <property type="entry name" value="Retrotran_gag_2"/>
    <property type="match status" value="1"/>
</dbReference>
<dbReference type="InterPro" id="IPR054722">
    <property type="entry name" value="PolX-like_BBD"/>
</dbReference>
<dbReference type="EMBL" id="AL731641">
    <property type="protein sequence ID" value="CAE04897.3"/>
    <property type="molecule type" value="Genomic_DNA"/>
</dbReference>
<evidence type="ECO:0000313" key="4">
    <source>
        <dbReference type="EMBL" id="CAE04897.3"/>
    </source>
</evidence>
<dbReference type="SMART" id="SM00343">
    <property type="entry name" value="ZnF_C2HC"/>
    <property type="match status" value="1"/>
</dbReference>
<feature type="compositionally biased region" description="Polar residues" evidence="2">
    <location>
        <begin position="46"/>
        <end position="62"/>
    </location>
</feature>
<keyword evidence="1" id="KW-0863">Zinc-finger</keyword>
<organism evidence="4">
    <name type="scientific">Oryza sativa subsp. japonica</name>
    <name type="common">Rice</name>
    <dbReference type="NCBI Taxonomy" id="39947"/>
    <lineage>
        <taxon>Eukaryota</taxon>
        <taxon>Viridiplantae</taxon>
        <taxon>Streptophyta</taxon>
        <taxon>Embryophyta</taxon>
        <taxon>Tracheophyta</taxon>
        <taxon>Spermatophyta</taxon>
        <taxon>Magnoliopsida</taxon>
        <taxon>Liliopsida</taxon>
        <taxon>Poales</taxon>
        <taxon>Poaceae</taxon>
        <taxon>BOP clade</taxon>
        <taxon>Oryzoideae</taxon>
        <taxon>Oryzeae</taxon>
        <taxon>Oryzinae</taxon>
        <taxon>Oryza</taxon>
        <taxon>Oryza sativa</taxon>
    </lineage>
</organism>
<feature type="region of interest" description="Disordered" evidence="2">
    <location>
        <begin position="36"/>
        <end position="76"/>
    </location>
</feature>
<keyword evidence="1" id="KW-0479">Metal-binding</keyword>
<feature type="domain" description="CCHC-type" evidence="3">
    <location>
        <begin position="277"/>
        <end position="292"/>
    </location>
</feature>
<dbReference type="PANTHER" id="PTHR47592:SF27">
    <property type="entry name" value="OS08G0421700 PROTEIN"/>
    <property type="match status" value="1"/>
</dbReference>
<dbReference type="Pfam" id="PF22936">
    <property type="entry name" value="Pol_BBD"/>
    <property type="match status" value="1"/>
</dbReference>
<evidence type="ECO:0000259" key="3">
    <source>
        <dbReference type="PROSITE" id="PS50158"/>
    </source>
</evidence>
<accession>Q7XLX2</accession>
<keyword evidence="1" id="KW-0862">Zinc</keyword>
<proteinExistence type="predicted"/>
<dbReference type="CAZy" id="GH100">
    <property type="family name" value="Glycoside Hydrolase Family 100"/>
</dbReference>
<dbReference type="SUPFAM" id="SSF57756">
    <property type="entry name" value="Retrovirus zinc finger-like domains"/>
    <property type="match status" value="1"/>
</dbReference>
<evidence type="ECO:0000256" key="1">
    <source>
        <dbReference type="PROSITE-ProRule" id="PRU00047"/>
    </source>
</evidence>
<name>Q7XLX2_ORYSJ</name>